<evidence type="ECO:0000313" key="12">
    <source>
        <dbReference type="Proteomes" id="UP001217417"/>
    </source>
</evidence>
<evidence type="ECO:0000313" key="11">
    <source>
        <dbReference type="EMBL" id="KAJ8104213.1"/>
    </source>
</evidence>
<comment type="similarity">
    <text evidence="2">Belongs to the PC-esterase family. CASD1 subfamily.</text>
</comment>
<dbReference type="Pfam" id="PF07779">
    <property type="entry name" value="Cas1_AcylT"/>
    <property type="match status" value="1"/>
</dbReference>
<reference evidence="11" key="1">
    <citation type="submission" date="2023-03" db="EMBL/GenBank/DDBJ databases">
        <title>Near-Complete genome sequence of Lipomyces tetrasporous NRRL Y-64009, an oleaginous yeast capable of growing on lignocellulosic hydrolysates.</title>
        <authorList>
            <consortium name="Lawrence Berkeley National Laboratory"/>
            <person name="Jagtap S.S."/>
            <person name="Liu J.-J."/>
            <person name="Walukiewicz H.E."/>
            <person name="Pangilinan J."/>
            <person name="Lipzen A."/>
            <person name="Ahrendt S."/>
            <person name="Koriabine M."/>
            <person name="Cobaugh K."/>
            <person name="Salamov A."/>
            <person name="Yoshinaga Y."/>
            <person name="Ng V."/>
            <person name="Daum C."/>
            <person name="Grigoriev I.V."/>
            <person name="Slininger P.J."/>
            <person name="Dien B.S."/>
            <person name="Jin Y.-S."/>
            <person name="Rao C.V."/>
        </authorList>
    </citation>
    <scope>NUCLEOTIDE SEQUENCE</scope>
    <source>
        <strain evidence="11">NRRL Y-64009</strain>
    </source>
</reference>
<evidence type="ECO:0000259" key="10">
    <source>
        <dbReference type="Pfam" id="PF07779"/>
    </source>
</evidence>
<feature type="transmembrane region" description="Helical" evidence="9">
    <location>
        <begin position="500"/>
        <end position="518"/>
    </location>
</feature>
<feature type="region of interest" description="Disordered" evidence="8">
    <location>
        <begin position="759"/>
        <end position="808"/>
    </location>
</feature>
<keyword evidence="7" id="KW-0325">Glycoprotein</keyword>
<dbReference type="InterPro" id="IPR012419">
    <property type="entry name" value="Cas1_AcylTrans_dom"/>
</dbReference>
<keyword evidence="6 9" id="KW-0472">Membrane</keyword>
<evidence type="ECO:0000256" key="8">
    <source>
        <dbReference type="SAM" id="MobiDB-lite"/>
    </source>
</evidence>
<dbReference type="EMBL" id="JARPMG010000001">
    <property type="protein sequence ID" value="KAJ8104213.1"/>
    <property type="molecule type" value="Genomic_DNA"/>
</dbReference>
<keyword evidence="12" id="KW-1185">Reference proteome</keyword>
<feature type="transmembrane region" description="Helical" evidence="9">
    <location>
        <begin position="381"/>
        <end position="402"/>
    </location>
</feature>
<sequence length="896" mass="99994">MALSLAAFVPSADHVKRSFFSYGVFVFVLALWRYASSDVFDPYKCGSLVSTGEWLDNVPGSNGPSNWQPPGCIFHKYNAKEASLCLRNQHVLFAGDSTVRQLFWQTVKTLDPSVSETSEKHSDIKFVKDGLNVEFLWDPYLNSTAMRRLATCGKVKEELPNAYVVLGGGLWFARYLGDNGVNLWKENMDKVIESVRSCPDYYHLPFLLPVTVPHWEKLDVSRSATILQSEVTYMNDYLKWASHQSNVIVPTALNDMMTKSMAASDDSGIHATQAVAKAKADLLLNMRCNQQVMEATGYPYDKTCCYKYPGPNFTQLAILLVTVVVMPALYVKSSGMLSSPRMWSEGASGNALLTAGFIFATTVTYSYVADRTSLFNKASKQFLASEFTIMTLATIVLGLLTIRRSDSEQGFMGRDQSNEWKGWMQIMVLIYHITGASKVLPIYKLIRVMVAAYLFMTGYGHTVYFYKKKDFSLKRVASVLVRLNMLSCALAYIMDTDYLFYYFAPLSSFWFMVVYFTMKFQAQNNQDLTFLCSKIAISAIGMYFIVSIEGVLETVWFLLERVFFVTWDLREWRFRVLLDIWIVYVGMLGAIASIKIQEYNLLSHPSWPTVRVASLGGSVAALVLYHILSQIWGSKPDYNSQHPFISVLPIVGFLFLRNATHTLRNVYSTAFAWVGTCSLETFTLQFHIWMAADTHGILEVISSQHHVLNLLVTTPLFLYISSVTADATGKLTAVLVNGTKKPSPKPAPEPPKEAVLPVTEGEANDDKNSWPQVSSRSVDDEQRGASGDLISIGSGSPRSTTVAESDATPASLLDSSTLAQPDAVVTQPDLEKGDAFGSTAARSDEQSRQIPSFVTQVIEHPVVEAAWLQMGDMRVRLMSLLILMWAINVACAFERA</sequence>
<evidence type="ECO:0000256" key="9">
    <source>
        <dbReference type="SAM" id="Phobius"/>
    </source>
</evidence>
<evidence type="ECO:0000256" key="5">
    <source>
        <dbReference type="ARBA" id="ARBA00022989"/>
    </source>
</evidence>
<dbReference type="PANTHER" id="PTHR13533:SF1">
    <property type="entry name" value="N-ACETYLNEURAMINATE 9-O-ACETYLTRANSFERASE"/>
    <property type="match status" value="1"/>
</dbReference>
<keyword evidence="4 9" id="KW-0812">Transmembrane</keyword>
<accession>A0AAD7VW40</accession>
<comment type="caution">
    <text evidence="11">The sequence shown here is derived from an EMBL/GenBank/DDBJ whole genome shotgun (WGS) entry which is preliminary data.</text>
</comment>
<feature type="transmembrane region" description="Helical" evidence="9">
    <location>
        <begin position="530"/>
        <end position="552"/>
    </location>
</feature>
<name>A0AAD7VW40_9ASCO</name>
<keyword evidence="5 9" id="KW-1133">Transmembrane helix</keyword>
<dbReference type="GeneID" id="80879859"/>
<organism evidence="11 12">
    <name type="scientific">Lipomyces tetrasporus</name>
    <dbReference type="NCBI Taxonomy" id="54092"/>
    <lineage>
        <taxon>Eukaryota</taxon>
        <taxon>Fungi</taxon>
        <taxon>Dikarya</taxon>
        <taxon>Ascomycota</taxon>
        <taxon>Saccharomycotina</taxon>
        <taxon>Lipomycetes</taxon>
        <taxon>Lipomycetales</taxon>
        <taxon>Lipomycetaceae</taxon>
        <taxon>Lipomyces</taxon>
    </lineage>
</organism>
<evidence type="ECO:0000256" key="2">
    <source>
        <dbReference type="ARBA" id="ARBA00010666"/>
    </source>
</evidence>
<evidence type="ECO:0000256" key="1">
    <source>
        <dbReference type="ARBA" id="ARBA00004141"/>
    </source>
</evidence>
<dbReference type="AlphaFoldDB" id="A0AAD7VW40"/>
<dbReference type="GO" id="GO:0016740">
    <property type="term" value="F:transferase activity"/>
    <property type="evidence" value="ECO:0007669"/>
    <property type="project" value="UniProtKB-KW"/>
</dbReference>
<comment type="subcellular location">
    <subcellularLocation>
        <location evidence="1">Membrane</location>
        <topology evidence="1">Multi-pass membrane protein</topology>
    </subcellularLocation>
</comment>
<evidence type="ECO:0000256" key="6">
    <source>
        <dbReference type="ARBA" id="ARBA00023136"/>
    </source>
</evidence>
<feature type="transmembrane region" description="Helical" evidence="9">
    <location>
        <begin position="423"/>
        <end position="440"/>
    </location>
</feature>
<proteinExistence type="inferred from homology"/>
<feature type="region of interest" description="Disordered" evidence="8">
    <location>
        <begin position="828"/>
        <end position="848"/>
    </location>
</feature>
<dbReference type="Proteomes" id="UP001217417">
    <property type="component" value="Unassembled WGS sequence"/>
</dbReference>
<dbReference type="RefSeq" id="XP_056047663.1">
    <property type="nucleotide sequence ID" value="XM_056184693.1"/>
</dbReference>
<feature type="transmembrane region" description="Helical" evidence="9">
    <location>
        <begin position="608"/>
        <end position="628"/>
    </location>
</feature>
<feature type="transmembrane region" description="Helical" evidence="9">
    <location>
        <begin position="313"/>
        <end position="331"/>
    </location>
</feature>
<dbReference type="GO" id="GO:0016020">
    <property type="term" value="C:membrane"/>
    <property type="evidence" value="ECO:0007669"/>
    <property type="project" value="UniProtKB-SubCell"/>
</dbReference>
<dbReference type="GO" id="GO:0005794">
    <property type="term" value="C:Golgi apparatus"/>
    <property type="evidence" value="ECO:0007669"/>
    <property type="project" value="UniProtKB-ARBA"/>
</dbReference>
<evidence type="ECO:0000256" key="4">
    <source>
        <dbReference type="ARBA" id="ARBA00022692"/>
    </source>
</evidence>
<dbReference type="GO" id="GO:0005975">
    <property type="term" value="P:carbohydrate metabolic process"/>
    <property type="evidence" value="ECO:0007669"/>
    <property type="project" value="UniProtKB-ARBA"/>
</dbReference>
<evidence type="ECO:0000256" key="7">
    <source>
        <dbReference type="ARBA" id="ARBA00023180"/>
    </source>
</evidence>
<evidence type="ECO:0000256" key="3">
    <source>
        <dbReference type="ARBA" id="ARBA00022679"/>
    </source>
</evidence>
<feature type="transmembrane region" description="Helical" evidence="9">
    <location>
        <begin position="640"/>
        <end position="656"/>
    </location>
</feature>
<feature type="transmembrane region" description="Helical" evidence="9">
    <location>
        <begin position="351"/>
        <end position="369"/>
    </location>
</feature>
<dbReference type="PANTHER" id="PTHR13533">
    <property type="entry name" value="N-ACETYLNEURAMINATE 9-O-ACETYLTRANSFERASE"/>
    <property type="match status" value="1"/>
</dbReference>
<protein>
    <submittedName>
        <fullName evidence="11">10 TM acyl transferase domain found in Cas1p-domain-containing protein</fullName>
    </submittedName>
</protein>
<feature type="transmembrane region" description="Helical" evidence="9">
    <location>
        <begin position="19"/>
        <end position="35"/>
    </location>
</feature>
<feature type="transmembrane region" description="Helical" evidence="9">
    <location>
        <begin position="446"/>
        <end position="464"/>
    </location>
</feature>
<feature type="compositionally biased region" description="Polar residues" evidence="8">
    <location>
        <begin position="793"/>
        <end position="803"/>
    </location>
</feature>
<feature type="domain" description="Cas1p 10 TM acyl transferase" evidence="10">
    <location>
        <begin position="299"/>
        <end position="741"/>
    </location>
</feature>
<keyword evidence="3 11" id="KW-0808">Transferase</keyword>
<feature type="transmembrane region" description="Helical" evidence="9">
    <location>
        <begin position="572"/>
        <end position="596"/>
    </location>
</feature>
<gene>
    <name evidence="11" type="ORF">POJ06DRAFT_15469</name>
</gene>